<evidence type="ECO:0000259" key="9">
    <source>
        <dbReference type="PROSITE" id="PS51837"/>
    </source>
</evidence>
<dbReference type="Pfam" id="PF10601">
    <property type="entry name" value="zf-LITAF-like"/>
    <property type="match status" value="1"/>
</dbReference>
<dbReference type="PANTHER" id="PTHR23292">
    <property type="entry name" value="LIPOPOLYSACCHARIDE-INDUCED TUMOR NECROSIS FACTOR-ALPHA FACTOR"/>
    <property type="match status" value="1"/>
</dbReference>
<comment type="subcellular location">
    <subcellularLocation>
        <location evidence="2">Endosome membrane</location>
        <topology evidence="2">Peripheral membrane protein</topology>
    </subcellularLocation>
    <subcellularLocation>
        <location evidence="1">Late endosome membrane</location>
    </subcellularLocation>
    <subcellularLocation>
        <location evidence="3">Lysosome membrane</location>
        <topology evidence="3">Peripheral membrane protein</topology>
        <orientation evidence="3">Cytoplasmic side</orientation>
    </subcellularLocation>
</comment>
<keyword evidence="7 8" id="KW-0472">Membrane</keyword>
<keyword evidence="6" id="KW-0862">Zinc</keyword>
<dbReference type="EMBL" id="GEDC01001992">
    <property type="protein sequence ID" value="JAS35306.1"/>
    <property type="molecule type" value="Transcribed_RNA"/>
</dbReference>
<evidence type="ECO:0000256" key="4">
    <source>
        <dbReference type="ARBA" id="ARBA00005975"/>
    </source>
</evidence>
<dbReference type="GO" id="GO:0008270">
    <property type="term" value="F:zinc ion binding"/>
    <property type="evidence" value="ECO:0007669"/>
    <property type="project" value="TreeGrafter"/>
</dbReference>
<evidence type="ECO:0000256" key="3">
    <source>
        <dbReference type="ARBA" id="ARBA00004630"/>
    </source>
</evidence>
<dbReference type="SMART" id="SM00714">
    <property type="entry name" value="LITAF"/>
    <property type="match status" value="1"/>
</dbReference>
<keyword evidence="8" id="KW-0812">Transmembrane</keyword>
<dbReference type="PANTHER" id="PTHR23292:SF6">
    <property type="entry name" value="FI16602P1-RELATED"/>
    <property type="match status" value="1"/>
</dbReference>
<proteinExistence type="inferred from homology"/>
<evidence type="ECO:0000313" key="10">
    <source>
        <dbReference type="EMBL" id="JAS06575.1"/>
    </source>
</evidence>
<evidence type="ECO:0000256" key="1">
    <source>
        <dbReference type="ARBA" id="ARBA00004414"/>
    </source>
</evidence>
<keyword evidence="8" id="KW-1133">Transmembrane helix</keyword>
<keyword evidence="5" id="KW-0479">Metal-binding</keyword>
<evidence type="ECO:0000256" key="2">
    <source>
        <dbReference type="ARBA" id="ARBA00004481"/>
    </source>
</evidence>
<protein>
    <recommendedName>
        <fullName evidence="9">LITAF domain-containing protein</fullName>
    </recommendedName>
</protein>
<dbReference type="EMBL" id="GEDC01030723">
    <property type="protein sequence ID" value="JAS06575.1"/>
    <property type="molecule type" value="Transcribed_RNA"/>
</dbReference>
<comment type="similarity">
    <text evidence="4">Belongs to the CDIP1/LITAF family.</text>
</comment>
<evidence type="ECO:0000256" key="7">
    <source>
        <dbReference type="ARBA" id="ARBA00023136"/>
    </source>
</evidence>
<dbReference type="GO" id="GO:0005765">
    <property type="term" value="C:lysosomal membrane"/>
    <property type="evidence" value="ECO:0007669"/>
    <property type="project" value="UniProtKB-SubCell"/>
</dbReference>
<evidence type="ECO:0000313" key="11">
    <source>
        <dbReference type="EMBL" id="JAS35306.1"/>
    </source>
</evidence>
<sequence length="123" mass="13453">MSKNIQAPYFQYGPPIAAPRTTGGVLPSSPFTPNSITKNEPYIVTTVVPLGTQPTHMICPHCYAEVNTVTKTKPKIIAYLSGIVIALLGCFWGCCLIPCCLDQCMNVHHICPECQYFLGSYRG</sequence>
<reference evidence="10" key="1">
    <citation type="submission" date="2015-12" db="EMBL/GenBank/DDBJ databases">
        <title>De novo transcriptome assembly of four potential Pierce s Disease insect vectors from Arizona vineyards.</title>
        <authorList>
            <person name="Tassone E.E."/>
        </authorList>
    </citation>
    <scope>NUCLEOTIDE SEQUENCE</scope>
</reference>
<feature type="domain" description="LITAF" evidence="9">
    <location>
        <begin position="39"/>
        <end position="123"/>
    </location>
</feature>
<name>A0A1B6C017_9HEMI</name>
<dbReference type="GO" id="GO:0031902">
    <property type="term" value="C:late endosome membrane"/>
    <property type="evidence" value="ECO:0007669"/>
    <property type="project" value="UniProtKB-SubCell"/>
</dbReference>
<evidence type="ECO:0000256" key="8">
    <source>
        <dbReference type="SAM" id="Phobius"/>
    </source>
</evidence>
<gene>
    <name evidence="11" type="ORF">g.25567</name>
    <name evidence="10" type="ORF">g.25568</name>
</gene>
<evidence type="ECO:0000256" key="6">
    <source>
        <dbReference type="ARBA" id="ARBA00022833"/>
    </source>
</evidence>
<dbReference type="InterPro" id="IPR006629">
    <property type="entry name" value="LITAF"/>
</dbReference>
<evidence type="ECO:0000256" key="5">
    <source>
        <dbReference type="ARBA" id="ARBA00022723"/>
    </source>
</evidence>
<organism evidence="10">
    <name type="scientific">Clastoptera arizonana</name>
    <name type="common">Arizona spittle bug</name>
    <dbReference type="NCBI Taxonomy" id="38151"/>
    <lineage>
        <taxon>Eukaryota</taxon>
        <taxon>Metazoa</taxon>
        <taxon>Ecdysozoa</taxon>
        <taxon>Arthropoda</taxon>
        <taxon>Hexapoda</taxon>
        <taxon>Insecta</taxon>
        <taxon>Pterygota</taxon>
        <taxon>Neoptera</taxon>
        <taxon>Paraneoptera</taxon>
        <taxon>Hemiptera</taxon>
        <taxon>Auchenorrhyncha</taxon>
        <taxon>Cercopoidea</taxon>
        <taxon>Clastopteridae</taxon>
        <taxon>Clastoptera</taxon>
    </lineage>
</organism>
<dbReference type="AlphaFoldDB" id="A0A1B6C017"/>
<dbReference type="InterPro" id="IPR037519">
    <property type="entry name" value="LITAF_fam"/>
</dbReference>
<dbReference type="PROSITE" id="PS51837">
    <property type="entry name" value="LITAF"/>
    <property type="match status" value="1"/>
</dbReference>
<accession>A0A1B6C017</accession>
<feature type="transmembrane region" description="Helical" evidence="8">
    <location>
        <begin position="76"/>
        <end position="101"/>
    </location>
</feature>